<comment type="similarity">
    <text evidence="1">Belongs to the PspA/Vipp/IM30 family.</text>
</comment>
<name>A0A2N5HCR1_9BACI</name>
<dbReference type="InterPro" id="IPR007157">
    <property type="entry name" value="PspA_VIPP1"/>
</dbReference>
<protein>
    <recommendedName>
        <fullName evidence="4">Phage shock protein A</fullName>
    </recommendedName>
</protein>
<dbReference type="AlphaFoldDB" id="A0A2N5HCR1"/>
<dbReference type="RefSeq" id="WP_101648790.1">
    <property type="nucleotide sequence ID" value="NZ_PGVE01000060.1"/>
</dbReference>
<dbReference type="Proteomes" id="UP000234950">
    <property type="component" value="Unassembled WGS sequence"/>
</dbReference>
<gene>
    <name evidence="2" type="ORF">CVD27_15440</name>
</gene>
<dbReference type="PANTHER" id="PTHR31088:SF6">
    <property type="entry name" value="PHAGE SHOCK PROTEIN A"/>
    <property type="match status" value="1"/>
</dbReference>
<dbReference type="OrthoDB" id="9779630at2"/>
<dbReference type="Pfam" id="PF04012">
    <property type="entry name" value="PspA_IM30"/>
    <property type="match status" value="1"/>
</dbReference>
<evidence type="ECO:0000256" key="1">
    <source>
        <dbReference type="ARBA" id="ARBA00043985"/>
    </source>
</evidence>
<dbReference type="EMBL" id="PGVE01000060">
    <property type="protein sequence ID" value="PLS03294.1"/>
    <property type="molecule type" value="Genomic_DNA"/>
</dbReference>
<reference evidence="2 3" key="1">
    <citation type="submission" date="2017-11" db="EMBL/GenBank/DDBJ databases">
        <title>Comparitive Functional Genomics of Dry Heat Resistant strains isolated from the Viking Spacecraft.</title>
        <authorList>
            <person name="Seuylemezian A."/>
            <person name="Cooper K."/>
            <person name="Vaishampayan P."/>
        </authorList>
    </citation>
    <scope>NUCLEOTIDE SEQUENCE [LARGE SCALE GENOMIC DNA]</scope>
    <source>
        <strain evidence="2 3">V32-6</strain>
    </source>
</reference>
<organism evidence="2 3">
    <name type="scientific">Neobacillus cucumis</name>
    <dbReference type="NCBI Taxonomy" id="1740721"/>
    <lineage>
        <taxon>Bacteria</taxon>
        <taxon>Bacillati</taxon>
        <taxon>Bacillota</taxon>
        <taxon>Bacilli</taxon>
        <taxon>Bacillales</taxon>
        <taxon>Bacillaceae</taxon>
        <taxon>Neobacillus</taxon>
    </lineage>
</organism>
<proteinExistence type="inferred from homology"/>
<evidence type="ECO:0000313" key="2">
    <source>
        <dbReference type="EMBL" id="PLS03294.1"/>
    </source>
</evidence>
<dbReference type="PANTHER" id="PTHR31088">
    <property type="entry name" value="MEMBRANE-ASSOCIATED PROTEIN VIPP1, CHLOROPLASTIC"/>
    <property type="match status" value="1"/>
</dbReference>
<evidence type="ECO:0000313" key="3">
    <source>
        <dbReference type="Proteomes" id="UP000234950"/>
    </source>
</evidence>
<evidence type="ECO:0008006" key="4">
    <source>
        <dbReference type="Google" id="ProtNLM"/>
    </source>
</evidence>
<sequence length="218" mass="24775">MGIFKRLKTITMAEINGLLDGMEDPIAMLNEYSREMEQEITKGQKALARQIFVEKKQAALISQTKSLVDKRTRQAKLAIEQGDEQMAKLAVQEKLSQENQLQLYVDQLESIKGQTQILVEKLDQLKETDNQMQQKKILLASRANVAQSMKQIQKVTVSFNTDDIARGVARAEERILLMEAEVQAGNQFSAPLAQFDAAYGNYVNEEEVRKELEKLKNQ</sequence>
<accession>A0A2N5HCR1</accession>
<comment type="caution">
    <text evidence="2">The sequence shown here is derived from an EMBL/GenBank/DDBJ whole genome shotgun (WGS) entry which is preliminary data.</text>
</comment>
<keyword evidence="3" id="KW-1185">Reference proteome</keyword>